<dbReference type="AlphaFoldDB" id="A0AAI8YTS3"/>
<evidence type="ECO:0000313" key="2">
    <source>
        <dbReference type="EMBL" id="CAK3864426.1"/>
    </source>
</evidence>
<keyword evidence="3" id="KW-1185">Reference proteome</keyword>
<accession>A0AAI8YTS3</accession>
<evidence type="ECO:0000313" key="3">
    <source>
        <dbReference type="Proteomes" id="UP001296104"/>
    </source>
</evidence>
<comment type="caution">
    <text evidence="2">The sequence shown here is derived from an EMBL/GenBank/DDBJ whole genome shotgun (WGS) entry which is preliminary data.</text>
</comment>
<feature type="compositionally biased region" description="Polar residues" evidence="1">
    <location>
        <begin position="21"/>
        <end position="31"/>
    </location>
</feature>
<proteinExistence type="predicted"/>
<gene>
    <name evidence="2" type="ORF">LECACI_7A001873</name>
</gene>
<feature type="compositionally biased region" description="Low complexity" evidence="1">
    <location>
        <begin position="467"/>
        <end position="481"/>
    </location>
</feature>
<name>A0AAI8YTS3_9PEZI</name>
<dbReference type="Proteomes" id="UP001296104">
    <property type="component" value="Unassembled WGS sequence"/>
</dbReference>
<organism evidence="2 3">
    <name type="scientific">Lecanosticta acicola</name>
    <dbReference type="NCBI Taxonomy" id="111012"/>
    <lineage>
        <taxon>Eukaryota</taxon>
        <taxon>Fungi</taxon>
        <taxon>Dikarya</taxon>
        <taxon>Ascomycota</taxon>
        <taxon>Pezizomycotina</taxon>
        <taxon>Dothideomycetes</taxon>
        <taxon>Dothideomycetidae</taxon>
        <taxon>Mycosphaerellales</taxon>
        <taxon>Mycosphaerellaceae</taxon>
        <taxon>Lecanosticta</taxon>
    </lineage>
</organism>
<feature type="region of interest" description="Disordered" evidence="1">
    <location>
        <begin position="1"/>
        <end position="53"/>
    </location>
</feature>
<protein>
    <submittedName>
        <fullName evidence="2">Uncharacterized protein</fullName>
    </submittedName>
</protein>
<feature type="compositionally biased region" description="Low complexity" evidence="1">
    <location>
        <begin position="387"/>
        <end position="400"/>
    </location>
</feature>
<feature type="compositionally biased region" description="Pro residues" evidence="1">
    <location>
        <begin position="401"/>
        <end position="410"/>
    </location>
</feature>
<sequence length="606" mass="68279">MSSSRYPSAPGRETDQRETRPSQGFVNSSLVRANMTPPRYPSQVQPPESALRSTLYVPGSAQYHEAELREGQNAYHQYLYLYQDEQQSQNQNQNPPRYPPATSPRQSRRYPPSPPGLVGGTGHNREHSFTPINQHPPAPSHISAYRPFTPASSPHTGNHFSWPYPLYKQPIGHQVFDIRGFTVPSNFEVNFNEIDAYHPPLPQGRREGVHVRELRVTETLHVNKNDGRTWHLGHGLGETYSGVFGHDDPNDILPQATEMARAIAEKRERPERLRRSAELLQAARMHLEAGAPLVLQRTSFVDFGDTIACFRLGCPFKAPQDMPGNTYYLNLASETTDYETTFCLRCFEQLWSLKLTEGVNDPPGLSQPGEAPEERRDSAFAMPMSKPASMPLSTPLSMPLSMPPPKPPAMPMRAEGGGEEGGEKPLSRSNEIFKSRHADPDAEMQTVAEPPAPLRAPADSSSTPAAESPSDQDWSSPSSRTSTREWRHPPTRFQHIAFCVKPSPSLSVLDAAVIELWKYASHEQLVWELHLRKMKCLNDYHSGRVKEDLSFGMKGYRWDDKEGQERWKGEKFKEHMLEGPALLRKKDCFGRDLSEVLKEANVKKYG</sequence>
<feature type="region of interest" description="Disordered" evidence="1">
    <location>
        <begin position="87"/>
        <end position="143"/>
    </location>
</feature>
<feature type="region of interest" description="Disordered" evidence="1">
    <location>
        <begin position="451"/>
        <end position="487"/>
    </location>
</feature>
<reference evidence="2" key="1">
    <citation type="submission" date="2023-11" db="EMBL/GenBank/DDBJ databases">
        <authorList>
            <person name="Alioto T."/>
            <person name="Alioto T."/>
            <person name="Gomez Garrido J."/>
        </authorList>
    </citation>
    <scope>NUCLEOTIDE SEQUENCE</scope>
</reference>
<dbReference type="EMBL" id="CAVMBE010000007">
    <property type="protein sequence ID" value="CAK3864426.1"/>
    <property type="molecule type" value="Genomic_DNA"/>
</dbReference>
<feature type="region of interest" description="Disordered" evidence="1">
    <location>
        <begin position="357"/>
        <end position="427"/>
    </location>
</feature>
<evidence type="ECO:0000256" key="1">
    <source>
        <dbReference type="SAM" id="MobiDB-lite"/>
    </source>
</evidence>